<evidence type="ECO:0000313" key="6">
    <source>
        <dbReference type="Proteomes" id="UP000563523"/>
    </source>
</evidence>
<comment type="caution">
    <text evidence="5">The sequence shown here is derived from an EMBL/GenBank/DDBJ whole genome shotgun (WGS) entry which is preliminary data.</text>
</comment>
<dbReference type="GO" id="GO:0006020">
    <property type="term" value="P:inositol metabolic process"/>
    <property type="evidence" value="ECO:0007669"/>
    <property type="project" value="TreeGrafter"/>
</dbReference>
<dbReference type="EMBL" id="JABZEC010000001">
    <property type="protein sequence ID" value="NVY95707.1"/>
    <property type="molecule type" value="Genomic_DNA"/>
</dbReference>
<feature type="binding site" evidence="4">
    <location>
        <position position="89"/>
    </location>
    <ligand>
        <name>Mg(2+)</name>
        <dbReference type="ChEBI" id="CHEBI:18420"/>
        <label>1</label>
        <note>catalytic</note>
    </ligand>
</feature>
<accession>A0A850R4E3</accession>
<dbReference type="PANTHER" id="PTHR20854">
    <property type="entry name" value="INOSITOL MONOPHOSPHATASE"/>
    <property type="match status" value="1"/>
</dbReference>
<keyword evidence="3 4" id="KW-0460">Magnesium</keyword>
<evidence type="ECO:0000256" key="2">
    <source>
        <dbReference type="ARBA" id="ARBA00022801"/>
    </source>
</evidence>
<sequence length="260" mass="29049">MMDLEFIQNQVLMILTRVKNQLRQDPSFETVQTKSNRNDLVTNRDQGIERQIVDFLREKFPTARIISEESWHQQVNDSRGLIFLVDPIDGTMNFVKCRDQFASMIGVYVNGIPLFGAIVDVMQNQVYYGGPQMGAFCDQQPLAGLPDPSLAQSLVTIGQHLLIDPQAPYWPLIRQSSGLRVYGSAGIVWTRLLQGKQQIYISQLQPWDLAAGRAIAAALGIVVRAIDAHPLNMLKSQLVIIGTKCATTEALKVISRAQEL</sequence>
<protein>
    <submittedName>
        <fullName evidence="5">Inositol monophosphatase family protein</fullName>
    </submittedName>
</protein>
<dbReference type="Gene3D" id="3.30.540.10">
    <property type="entry name" value="Fructose-1,6-Bisphosphatase, subunit A, domain 1"/>
    <property type="match status" value="1"/>
</dbReference>
<dbReference type="RefSeq" id="WP_176941878.1">
    <property type="nucleotide sequence ID" value="NZ_JABZEC010000001.1"/>
</dbReference>
<dbReference type="InterPro" id="IPR020583">
    <property type="entry name" value="Inositol_monoP_metal-BS"/>
</dbReference>
<dbReference type="Gene3D" id="3.40.190.80">
    <property type="match status" value="1"/>
</dbReference>
<reference evidence="5 6" key="1">
    <citation type="submission" date="2020-06" db="EMBL/GenBank/DDBJ databases">
        <authorList>
            <person name="Kang J."/>
        </authorList>
    </citation>
    <scope>NUCLEOTIDE SEQUENCE [LARGE SCALE GENOMIC DNA]</scope>
    <source>
        <strain evidence="5 6">DCY120</strain>
    </source>
</reference>
<dbReference type="CDD" id="cd01637">
    <property type="entry name" value="IMPase_like"/>
    <property type="match status" value="1"/>
</dbReference>
<dbReference type="PANTHER" id="PTHR20854:SF4">
    <property type="entry name" value="INOSITOL-1-MONOPHOSPHATASE-RELATED"/>
    <property type="match status" value="1"/>
</dbReference>
<name>A0A850R4E3_9LACO</name>
<dbReference type="GO" id="GO:0046872">
    <property type="term" value="F:metal ion binding"/>
    <property type="evidence" value="ECO:0007669"/>
    <property type="project" value="UniProtKB-KW"/>
</dbReference>
<evidence type="ECO:0000256" key="1">
    <source>
        <dbReference type="ARBA" id="ARBA00022723"/>
    </source>
</evidence>
<comment type="cofactor">
    <cofactor evidence="4">
        <name>Mg(2+)</name>
        <dbReference type="ChEBI" id="CHEBI:18420"/>
    </cofactor>
</comment>
<evidence type="ECO:0000256" key="4">
    <source>
        <dbReference type="PIRSR" id="PIRSR600760-2"/>
    </source>
</evidence>
<keyword evidence="1 4" id="KW-0479">Metal-binding</keyword>
<dbReference type="SUPFAM" id="SSF56655">
    <property type="entry name" value="Carbohydrate phosphatase"/>
    <property type="match status" value="1"/>
</dbReference>
<proteinExistence type="predicted"/>
<dbReference type="PRINTS" id="PR00377">
    <property type="entry name" value="IMPHPHTASES"/>
</dbReference>
<keyword evidence="2" id="KW-0378">Hydrolase</keyword>
<dbReference type="PROSITE" id="PS00629">
    <property type="entry name" value="IMP_1"/>
    <property type="match status" value="1"/>
</dbReference>
<feature type="binding site" evidence="4">
    <location>
        <position position="88"/>
    </location>
    <ligand>
        <name>Mg(2+)</name>
        <dbReference type="ChEBI" id="CHEBI:18420"/>
        <label>1</label>
        <note>catalytic</note>
    </ligand>
</feature>
<evidence type="ECO:0000313" key="5">
    <source>
        <dbReference type="EMBL" id="NVY95707.1"/>
    </source>
</evidence>
<gene>
    <name evidence="5" type="ORF">HU830_00590</name>
</gene>
<dbReference type="InterPro" id="IPR000760">
    <property type="entry name" value="Inositol_monophosphatase-like"/>
</dbReference>
<feature type="binding site" evidence="4">
    <location>
        <position position="208"/>
    </location>
    <ligand>
        <name>Mg(2+)</name>
        <dbReference type="ChEBI" id="CHEBI:18420"/>
        <label>1</label>
        <note>catalytic</note>
    </ligand>
</feature>
<feature type="binding site" evidence="4">
    <location>
        <position position="86"/>
    </location>
    <ligand>
        <name>Mg(2+)</name>
        <dbReference type="ChEBI" id="CHEBI:18420"/>
        <label>1</label>
        <note>catalytic</note>
    </ligand>
</feature>
<keyword evidence="6" id="KW-1185">Reference proteome</keyword>
<dbReference type="AlphaFoldDB" id="A0A850R4E3"/>
<dbReference type="Pfam" id="PF00459">
    <property type="entry name" value="Inositol_P"/>
    <property type="match status" value="1"/>
</dbReference>
<dbReference type="Proteomes" id="UP000563523">
    <property type="component" value="Unassembled WGS sequence"/>
</dbReference>
<dbReference type="GO" id="GO:0008934">
    <property type="term" value="F:inositol monophosphate 1-phosphatase activity"/>
    <property type="evidence" value="ECO:0007669"/>
    <property type="project" value="TreeGrafter"/>
</dbReference>
<organism evidence="5 6">
    <name type="scientific">Bombilactobacillus apium</name>
    <dbReference type="NCBI Taxonomy" id="2675299"/>
    <lineage>
        <taxon>Bacteria</taxon>
        <taxon>Bacillati</taxon>
        <taxon>Bacillota</taxon>
        <taxon>Bacilli</taxon>
        <taxon>Lactobacillales</taxon>
        <taxon>Lactobacillaceae</taxon>
        <taxon>Bombilactobacillus</taxon>
    </lineage>
</organism>
<evidence type="ECO:0000256" key="3">
    <source>
        <dbReference type="ARBA" id="ARBA00022842"/>
    </source>
</evidence>
<dbReference type="GO" id="GO:0007165">
    <property type="term" value="P:signal transduction"/>
    <property type="evidence" value="ECO:0007669"/>
    <property type="project" value="TreeGrafter"/>
</dbReference>
<feature type="binding site" evidence="4">
    <location>
        <position position="68"/>
    </location>
    <ligand>
        <name>Mg(2+)</name>
        <dbReference type="ChEBI" id="CHEBI:18420"/>
        <label>1</label>
        <note>catalytic</note>
    </ligand>
</feature>